<dbReference type="GO" id="GO:0009253">
    <property type="term" value="P:peptidoglycan catabolic process"/>
    <property type="evidence" value="ECO:0007669"/>
    <property type="project" value="InterPro"/>
</dbReference>
<dbReference type="InterPro" id="IPR002508">
    <property type="entry name" value="MurNAc-LAA_cat"/>
</dbReference>
<dbReference type="Pfam" id="PF11741">
    <property type="entry name" value="AMIN"/>
    <property type="match status" value="1"/>
</dbReference>
<dbReference type="PANTHER" id="PTHR30404">
    <property type="entry name" value="N-ACETYLMURAMOYL-L-ALANINE AMIDASE"/>
    <property type="match status" value="1"/>
</dbReference>
<organism evidence="7">
    <name type="scientific">hydrothermal vent metagenome</name>
    <dbReference type="NCBI Taxonomy" id="652676"/>
    <lineage>
        <taxon>unclassified sequences</taxon>
        <taxon>metagenomes</taxon>
        <taxon>ecological metagenomes</taxon>
    </lineage>
</organism>
<evidence type="ECO:0000256" key="4">
    <source>
        <dbReference type="ARBA" id="ARBA00022801"/>
    </source>
</evidence>
<keyword evidence="2" id="KW-0732">Signal</keyword>
<keyword evidence="5" id="KW-0961">Cell wall biogenesis/degradation</keyword>
<dbReference type="InterPro" id="IPR021731">
    <property type="entry name" value="AMIN_dom"/>
</dbReference>
<dbReference type="CDD" id="cd00118">
    <property type="entry name" value="LysM"/>
    <property type="match status" value="1"/>
</dbReference>
<dbReference type="GO" id="GO:0071555">
    <property type="term" value="P:cell wall organization"/>
    <property type="evidence" value="ECO:0007669"/>
    <property type="project" value="UniProtKB-KW"/>
</dbReference>
<dbReference type="Gene3D" id="3.10.350.10">
    <property type="entry name" value="LysM domain"/>
    <property type="match status" value="1"/>
</dbReference>
<dbReference type="CDD" id="cd02696">
    <property type="entry name" value="MurNAc-LAA"/>
    <property type="match status" value="1"/>
</dbReference>
<dbReference type="PANTHER" id="PTHR30404:SF0">
    <property type="entry name" value="N-ACETYLMURAMOYL-L-ALANINE AMIDASE AMIC"/>
    <property type="match status" value="1"/>
</dbReference>
<gene>
    <name evidence="7" type="ORF">MNBD_GAMMA13-537</name>
</gene>
<evidence type="ECO:0000259" key="6">
    <source>
        <dbReference type="PROSITE" id="PS51782"/>
    </source>
</evidence>
<dbReference type="GO" id="GO:0008745">
    <property type="term" value="F:N-acetylmuramoyl-L-alanine amidase activity"/>
    <property type="evidence" value="ECO:0007669"/>
    <property type="project" value="UniProtKB-EC"/>
</dbReference>
<evidence type="ECO:0000256" key="5">
    <source>
        <dbReference type="ARBA" id="ARBA00023316"/>
    </source>
</evidence>
<dbReference type="Gene3D" id="3.40.630.40">
    <property type="entry name" value="Zn-dependent exopeptidases"/>
    <property type="match status" value="1"/>
</dbReference>
<name>A0A3B0YS39_9ZZZZ</name>
<reference evidence="7" key="1">
    <citation type="submission" date="2018-06" db="EMBL/GenBank/DDBJ databases">
        <authorList>
            <person name="Zhirakovskaya E."/>
        </authorList>
    </citation>
    <scope>NUCLEOTIDE SEQUENCE</scope>
</reference>
<dbReference type="FunFam" id="3.40.630.40:FF:000001">
    <property type="entry name" value="N-acetylmuramoyl-L-alanine amidase"/>
    <property type="match status" value="1"/>
</dbReference>
<dbReference type="SUPFAM" id="SSF53187">
    <property type="entry name" value="Zn-dependent exopeptidases"/>
    <property type="match status" value="1"/>
</dbReference>
<comment type="subcellular location">
    <subcellularLocation>
        <location evidence="1">Periplasm</location>
    </subcellularLocation>
</comment>
<dbReference type="Pfam" id="PF01476">
    <property type="entry name" value="LysM"/>
    <property type="match status" value="1"/>
</dbReference>
<dbReference type="SUPFAM" id="SSF54106">
    <property type="entry name" value="LysM domain"/>
    <property type="match status" value="1"/>
</dbReference>
<dbReference type="Pfam" id="PF01520">
    <property type="entry name" value="Amidase_3"/>
    <property type="match status" value="1"/>
</dbReference>
<dbReference type="AlphaFoldDB" id="A0A3B0YS39"/>
<proteinExistence type="predicted"/>
<accession>A0A3B0YS39</accession>
<sequence length="447" mass="49307">MASTDRSLGVSALLRLVWLSLLLLPLLAQAATTRVEGVRLWAAPDSTRIVFDISGPVSHRLLVLKKPNRLVIDLNRSSIDNKVKQSFNKTGLIKGLRSGLRNKKDLRLVLDLDRAVKPKSFLLKPNDQYGHRLVIDLLDASSSKRTSPVQIKVENRPAKLRDLVIAIDAGHGGEDPGARGKKGTREKVVVLQIAKRLAKLVDKEPGMRAMLVRSGDYYVGLRKRMEKARKHRADLFISIHADAFRNRSVRGASVYAVSRRGASSEMARWLAARENAADLVGGVSLDDKDDLLAEVLLDLAQTATLEASNEVASNVLREMRRIGSVHKKTVQHAGFVVLKSPDIPSLLVETAFISNPSEEQRLRSGKHQQKVAKAIMNGVRKYFTRNPPPGTLVAKASSRHHLVRRGDTLSHIAQRYGVTLASLRKTNSLRNDRLLVGKTLTIPSKGG</sequence>
<dbReference type="EMBL" id="UOFK01000009">
    <property type="protein sequence ID" value="VAW71674.1"/>
    <property type="molecule type" value="Genomic_DNA"/>
</dbReference>
<dbReference type="InterPro" id="IPR050695">
    <property type="entry name" value="N-acetylmuramoyl_amidase_3"/>
</dbReference>
<dbReference type="EC" id="3.5.1.28" evidence="7"/>
<dbReference type="PROSITE" id="PS51782">
    <property type="entry name" value="LYSM"/>
    <property type="match status" value="1"/>
</dbReference>
<dbReference type="SMART" id="SM00257">
    <property type="entry name" value="LysM"/>
    <property type="match status" value="1"/>
</dbReference>
<protein>
    <submittedName>
        <fullName evidence="7">N-acetylmuramoyl-L-alanine amidase</fullName>
        <ecNumber evidence="7">3.5.1.28</ecNumber>
    </submittedName>
</protein>
<dbReference type="InterPro" id="IPR018392">
    <property type="entry name" value="LysM"/>
</dbReference>
<dbReference type="SMART" id="SM00646">
    <property type="entry name" value="Ami_3"/>
    <property type="match status" value="1"/>
</dbReference>
<keyword evidence="3" id="KW-0574">Periplasm</keyword>
<evidence type="ECO:0000256" key="1">
    <source>
        <dbReference type="ARBA" id="ARBA00004418"/>
    </source>
</evidence>
<keyword evidence="4 7" id="KW-0378">Hydrolase</keyword>
<evidence type="ECO:0000256" key="2">
    <source>
        <dbReference type="ARBA" id="ARBA00022729"/>
    </source>
</evidence>
<dbReference type="InterPro" id="IPR036779">
    <property type="entry name" value="LysM_dom_sf"/>
</dbReference>
<dbReference type="GO" id="GO:0030288">
    <property type="term" value="C:outer membrane-bounded periplasmic space"/>
    <property type="evidence" value="ECO:0007669"/>
    <property type="project" value="TreeGrafter"/>
</dbReference>
<evidence type="ECO:0000313" key="7">
    <source>
        <dbReference type="EMBL" id="VAW71674.1"/>
    </source>
</evidence>
<evidence type="ECO:0000256" key="3">
    <source>
        <dbReference type="ARBA" id="ARBA00022764"/>
    </source>
</evidence>
<dbReference type="Gene3D" id="2.60.40.3500">
    <property type="match status" value="1"/>
</dbReference>
<feature type="domain" description="LysM" evidence="6">
    <location>
        <begin position="399"/>
        <end position="442"/>
    </location>
</feature>